<evidence type="ECO:0000256" key="5">
    <source>
        <dbReference type="ARBA" id="ARBA00022989"/>
    </source>
</evidence>
<feature type="domain" description="ABC transmembrane type-1" evidence="8">
    <location>
        <begin position="79"/>
        <end position="269"/>
    </location>
</feature>
<dbReference type="RefSeq" id="WP_378039711.1">
    <property type="nucleotide sequence ID" value="NZ_JBHLWH010000001.1"/>
</dbReference>
<dbReference type="Proteomes" id="UP001589766">
    <property type="component" value="Unassembled WGS sequence"/>
</dbReference>
<comment type="caution">
    <text evidence="9">The sequence shown here is derived from an EMBL/GenBank/DDBJ whole genome shotgun (WGS) entry which is preliminary data.</text>
</comment>
<dbReference type="PANTHER" id="PTHR43744:SF13">
    <property type="entry name" value="SN-GLYCEROL-3-PHOSPHATE TRANSPORT INTEGRAL MEMBRANE PROTEIN ABC TRANSPORTER UGPE-RELATED"/>
    <property type="match status" value="1"/>
</dbReference>
<comment type="subcellular location">
    <subcellularLocation>
        <location evidence="1 7">Cell membrane</location>
        <topology evidence="1 7">Multi-pass membrane protein</topology>
    </subcellularLocation>
</comment>
<dbReference type="SUPFAM" id="SSF161098">
    <property type="entry name" value="MetI-like"/>
    <property type="match status" value="1"/>
</dbReference>
<protein>
    <submittedName>
        <fullName evidence="9">Carbohydrate ABC transporter permease</fullName>
    </submittedName>
</protein>
<feature type="transmembrane region" description="Helical" evidence="7">
    <location>
        <begin position="21"/>
        <end position="43"/>
    </location>
</feature>
<comment type="similarity">
    <text evidence="7">Belongs to the binding-protein-dependent transport system permease family.</text>
</comment>
<evidence type="ECO:0000256" key="3">
    <source>
        <dbReference type="ARBA" id="ARBA00022475"/>
    </source>
</evidence>
<keyword evidence="2 7" id="KW-0813">Transport</keyword>
<evidence type="ECO:0000256" key="6">
    <source>
        <dbReference type="ARBA" id="ARBA00023136"/>
    </source>
</evidence>
<evidence type="ECO:0000256" key="7">
    <source>
        <dbReference type="RuleBase" id="RU363032"/>
    </source>
</evidence>
<dbReference type="Gene3D" id="1.10.3720.10">
    <property type="entry name" value="MetI-like"/>
    <property type="match status" value="1"/>
</dbReference>
<proteinExistence type="inferred from homology"/>
<dbReference type="PANTHER" id="PTHR43744">
    <property type="entry name" value="ABC TRANSPORTER PERMEASE PROTEIN MG189-RELATED-RELATED"/>
    <property type="match status" value="1"/>
</dbReference>
<evidence type="ECO:0000313" key="9">
    <source>
        <dbReference type="EMBL" id="MFC0246914.1"/>
    </source>
</evidence>
<keyword evidence="10" id="KW-1185">Reference proteome</keyword>
<gene>
    <name evidence="9" type="ORF">ACFFIO_00145</name>
</gene>
<dbReference type="PROSITE" id="PS50928">
    <property type="entry name" value="ABC_TM1"/>
    <property type="match status" value="1"/>
</dbReference>
<evidence type="ECO:0000256" key="4">
    <source>
        <dbReference type="ARBA" id="ARBA00022692"/>
    </source>
</evidence>
<feature type="transmembrane region" description="Helical" evidence="7">
    <location>
        <begin position="83"/>
        <end position="107"/>
    </location>
</feature>
<accession>A0ABV6F0L7</accession>
<evidence type="ECO:0000256" key="1">
    <source>
        <dbReference type="ARBA" id="ARBA00004651"/>
    </source>
</evidence>
<keyword evidence="6 7" id="KW-0472">Membrane</keyword>
<name>A0ABV6F0L7_9MICC</name>
<feature type="transmembrane region" description="Helical" evidence="7">
    <location>
        <begin position="189"/>
        <end position="211"/>
    </location>
</feature>
<keyword evidence="3" id="KW-1003">Cell membrane</keyword>
<feature type="transmembrane region" description="Helical" evidence="7">
    <location>
        <begin position="248"/>
        <end position="269"/>
    </location>
</feature>
<reference evidence="9 10" key="1">
    <citation type="submission" date="2024-09" db="EMBL/GenBank/DDBJ databases">
        <authorList>
            <person name="Sun Q."/>
            <person name="Mori K."/>
        </authorList>
    </citation>
    <scope>NUCLEOTIDE SEQUENCE [LARGE SCALE GENOMIC DNA]</scope>
    <source>
        <strain evidence="9 10">CCM 7609</strain>
    </source>
</reference>
<keyword evidence="4 7" id="KW-0812">Transmembrane</keyword>
<organism evidence="9 10">
    <name type="scientific">Citricoccus parietis</name>
    <dbReference type="NCBI Taxonomy" id="592307"/>
    <lineage>
        <taxon>Bacteria</taxon>
        <taxon>Bacillati</taxon>
        <taxon>Actinomycetota</taxon>
        <taxon>Actinomycetes</taxon>
        <taxon>Micrococcales</taxon>
        <taxon>Micrococcaceae</taxon>
        <taxon>Citricoccus</taxon>
    </lineage>
</organism>
<keyword evidence="5 7" id="KW-1133">Transmembrane helix</keyword>
<dbReference type="CDD" id="cd06261">
    <property type="entry name" value="TM_PBP2"/>
    <property type="match status" value="1"/>
</dbReference>
<feature type="transmembrane region" description="Helical" evidence="7">
    <location>
        <begin position="147"/>
        <end position="168"/>
    </location>
</feature>
<dbReference type="Pfam" id="PF00528">
    <property type="entry name" value="BPD_transp_1"/>
    <property type="match status" value="1"/>
</dbReference>
<sequence>MARSTLFASKPSVTPGTLFGYASMVVIAAIVLVPIAFILLTSLKERPDIYTEPVQWIPDPFTAENYATVIDDVPFIRYFLNSLLITTVLTVVQVVLGIITAFALVFLHYPGRRIVFLFVVASLMVPNQVTVISNYALVAELNWRNTFAGIIIPLAGVAFGTFLMRNHFASLPREIVESAHLDGTGPFRLLFRILLPMSWPTVVAFTLITIVTEWNQYLWPFLMADTASVAPLPVGLTLLQNNEGSTNWGPVMAGTILTMIPILIVFLILQKQMIKGLTAGAVKG</sequence>
<dbReference type="InterPro" id="IPR035906">
    <property type="entry name" value="MetI-like_sf"/>
</dbReference>
<feature type="transmembrane region" description="Helical" evidence="7">
    <location>
        <begin position="114"/>
        <end position="135"/>
    </location>
</feature>
<evidence type="ECO:0000313" key="10">
    <source>
        <dbReference type="Proteomes" id="UP001589766"/>
    </source>
</evidence>
<evidence type="ECO:0000256" key="2">
    <source>
        <dbReference type="ARBA" id="ARBA00022448"/>
    </source>
</evidence>
<evidence type="ECO:0000259" key="8">
    <source>
        <dbReference type="PROSITE" id="PS50928"/>
    </source>
</evidence>
<dbReference type="EMBL" id="JBHLWH010000001">
    <property type="protein sequence ID" value="MFC0246914.1"/>
    <property type="molecule type" value="Genomic_DNA"/>
</dbReference>
<dbReference type="InterPro" id="IPR000515">
    <property type="entry name" value="MetI-like"/>
</dbReference>